<dbReference type="RefSeq" id="WP_040514090.1">
    <property type="nucleotide sequence ID" value="NZ_CP045804.1"/>
</dbReference>
<keyword evidence="1" id="KW-0238">DNA-binding</keyword>
<accession>A0A857KLV9</accession>
<name>A0A857KLV9_9ACTN</name>
<sequence length="64" mass="7156">MQPISNTDDLRVFRKSEVAERLAISEDTVDRLIAAGDLQTLRPRKRGVVVQVPAASLRAYIYGE</sequence>
<dbReference type="GO" id="GO:0003677">
    <property type="term" value="F:DNA binding"/>
    <property type="evidence" value="ECO:0007669"/>
    <property type="project" value="UniProtKB-KW"/>
</dbReference>
<proteinExistence type="predicted"/>
<evidence type="ECO:0000313" key="1">
    <source>
        <dbReference type="EMBL" id="QHN40303.1"/>
    </source>
</evidence>
<organism evidence="1">
    <name type="scientific">Gordonia amarae</name>
    <dbReference type="NCBI Taxonomy" id="36821"/>
    <lineage>
        <taxon>Bacteria</taxon>
        <taxon>Bacillati</taxon>
        <taxon>Actinomycetota</taxon>
        <taxon>Actinomycetes</taxon>
        <taxon>Mycobacteriales</taxon>
        <taxon>Gordoniaceae</taxon>
        <taxon>Gordonia</taxon>
    </lineage>
</organism>
<dbReference type="EMBL" id="CP045810">
    <property type="protein sequence ID" value="QHN40303.1"/>
    <property type="molecule type" value="Genomic_DNA"/>
</dbReference>
<dbReference type="AlphaFoldDB" id="A0A857KLV9"/>
<gene>
    <name evidence="1" type="ORF">GII30_15110</name>
</gene>
<protein>
    <submittedName>
        <fullName evidence="1">DNA-binding protein</fullName>
    </submittedName>
</protein>
<reference evidence="1" key="1">
    <citation type="journal article" date="2021" name="Nat. Microbiol.">
        <title>Cocultivation of an ultrasmall environmental parasitic bacterium with lytic ability against bacteria associated with wastewater foams.</title>
        <authorList>
            <person name="Batinovic S."/>
            <person name="Rose J.J.A."/>
            <person name="Ratcliffe J."/>
            <person name="Seviour R.J."/>
            <person name="Petrovski S."/>
        </authorList>
    </citation>
    <scope>NUCLEOTIDE SEQUENCE</scope>
    <source>
        <strain evidence="1">CON44</strain>
    </source>
</reference>